<dbReference type="Pfam" id="PF01683">
    <property type="entry name" value="EB"/>
    <property type="match status" value="1"/>
</dbReference>
<dbReference type="Proteomes" id="UP000616769">
    <property type="component" value="Unassembled WGS sequence"/>
</dbReference>
<sequence length="285" mass="32696">IWTDINHHNHHHLNSRQNFYVEAIDYWRKLGPLSPNLKIGTKCHTSLECLLFVPHSHCDCNKRCSCQPYHIFYNETMCLPASLLGYACKIDEQCNQRVPNAQCLDGRCRCQANYLPLRRDKCLPQNKQQKNLFNSLNFSLSFVILFAFSLAAKSGDFCLNDQQCLLGNRYSKCKYIIPRIYGKCVCLEGYHRTNDDRCLPTLRSECDANKNECNEVIPNSHCSRLSNDSAVCECLPGFLESNHHHQSCEPIPTTTTTTTMTPKTIETQPMQTITGIYLSLLINFF</sequence>
<reference evidence="2 3" key="1">
    <citation type="journal article" date="2015" name="Parasit. Vectors">
        <title>Draft genome of the scabies mite.</title>
        <authorList>
            <person name="Rider S.D.Jr."/>
            <person name="Morgan M.S."/>
            <person name="Arlian L.G."/>
        </authorList>
    </citation>
    <scope>NUCLEOTIDE SEQUENCE [LARGE SCALE GENOMIC DNA]</scope>
    <source>
        <strain evidence="2">Arlian Lab</strain>
    </source>
</reference>
<accession>A0A132A6H5</accession>
<dbReference type="PANTHER" id="PTHR39069">
    <property type="entry name" value="ECDYSONE-INDUCIBLE GENE E1, ISOFORM A"/>
    <property type="match status" value="1"/>
</dbReference>
<evidence type="ECO:0000313" key="2">
    <source>
        <dbReference type="EMBL" id="KPM06544.1"/>
    </source>
</evidence>
<evidence type="ECO:0000259" key="1">
    <source>
        <dbReference type="Pfam" id="PF01683"/>
    </source>
</evidence>
<dbReference type="VEuPathDB" id="VectorBase:SSCA001685"/>
<dbReference type="EMBL" id="JXLN01010931">
    <property type="protein sequence ID" value="KPM06544.1"/>
    <property type="molecule type" value="Genomic_DNA"/>
</dbReference>
<name>A0A132A6H5_SARSC</name>
<protein>
    <recommendedName>
        <fullName evidence="1">EB domain-containing protein</fullName>
    </recommendedName>
</protein>
<dbReference type="InterPro" id="IPR006149">
    <property type="entry name" value="EB_dom"/>
</dbReference>
<proteinExistence type="predicted"/>
<dbReference type="AlphaFoldDB" id="A0A132A6H5"/>
<dbReference type="PANTHER" id="PTHR39069:SF1">
    <property type="entry name" value="ECDYSONE-INDUCIBLE GENE E1, ISOFORM A"/>
    <property type="match status" value="1"/>
</dbReference>
<evidence type="ECO:0000313" key="3">
    <source>
        <dbReference type="Proteomes" id="UP000616769"/>
    </source>
</evidence>
<feature type="domain" description="EB" evidence="1">
    <location>
        <begin position="75"/>
        <end position="122"/>
    </location>
</feature>
<feature type="non-terminal residue" evidence="2">
    <location>
        <position position="1"/>
    </location>
</feature>
<organism evidence="2 3">
    <name type="scientific">Sarcoptes scabiei</name>
    <name type="common">Itch mite</name>
    <name type="synonym">Acarus scabiei</name>
    <dbReference type="NCBI Taxonomy" id="52283"/>
    <lineage>
        <taxon>Eukaryota</taxon>
        <taxon>Metazoa</taxon>
        <taxon>Ecdysozoa</taxon>
        <taxon>Arthropoda</taxon>
        <taxon>Chelicerata</taxon>
        <taxon>Arachnida</taxon>
        <taxon>Acari</taxon>
        <taxon>Acariformes</taxon>
        <taxon>Sarcoptiformes</taxon>
        <taxon>Astigmata</taxon>
        <taxon>Psoroptidia</taxon>
        <taxon>Sarcoptoidea</taxon>
        <taxon>Sarcoptidae</taxon>
        <taxon>Sarcoptinae</taxon>
        <taxon>Sarcoptes</taxon>
    </lineage>
</organism>
<comment type="caution">
    <text evidence="2">The sequence shown here is derived from an EMBL/GenBank/DDBJ whole genome shotgun (WGS) entry which is preliminary data.</text>
</comment>
<gene>
    <name evidence="2" type="ORF">QR98_0050210</name>
</gene>